<dbReference type="Pfam" id="PF03652">
    <property type="entry name" value="RuvX"/>
    <property type="match status" value="1"/>
</dbReference>
<dbReference type="Gene3D" id="3.30.420.140">
    <property type="entry name" value="YqgF/RNase H-like domain"/>
    <property type="match status" value="1"/>
</dbReference>
<evidence type="ECO:0000313" key="7">
    <source>
        <dbReference type="EMBL" id="MFC4336237.1"/>
    </source>
</evidence>
<dbReference type="Proteomes" id="UP001595823">
    <property type="component" value="Unassembled WGS sequence"/>
</dbReference>
<comment type="caution">
    <text evidence="7">The sequence shown here is derived from an EMBL/GenBank/DDBJ whole genome shotgun (WGS) entry which is preliminary data.</text>
</comment>
<dbReference type="RefSeq" id="WP_380621929.1">
    <property type="nucleotide sequence ID" value="NZ_JBHSDK010000017.1"/>
</dbReference>
<keyword evidence="3 5" id="KW-0540">Nuclease</keyword>
<sequence>MASDDDGGPDVPAESGWRRGRRLGIDLGKARIGVAVCDPDGILATPVTTVRRDRKANRDRDPESYGTDVEEIGRIAADLDVVEIVLGRPVTLSGEDGLAVEHTLLWAEKLANHLRPVPIVMSDERLTTALASRGLHAAGMDTRRQRKVIDQAAAVEILQTWLDRKRKA</sequence>
<comment type="subcellular location">
    <subcellularLocation>
        <location evidence="5">Cytoplasm</location>
    </subcellularLocation>
</comment>
<dbReference type="InterPro" id="IPR037027">
    <property type="entry name" value="YqgF/RNaseH-like_dom_sf"/>
</dbReference>
<proteinExistence type="inferred from homology"/>
<evidence type="ECO:0000259" key="6">
    <source>
        <dbReference type="SMART" id="SM00732"/>
    </source>
</evidence>
<evidence type="ECO:0000256" key="3">
    <source>
        <dbReference type="ARBA" id="ARBA00022722"/>
    </source>
</evidence>
<comment type="function">
    <text evidence="5">Could be a nuclease involved in processing of the 5'-end of pre-16S rRNA.</text>
</comment>
<dbReference type="HAMAP" id="MF_00651">
    <property type="entry name" value="Nuclease_YqgF"/>
    <property type="match status" value="1"/>
</dbReference>
<dbReference type="InterPro" id="IPR012337">
    <property type="entry name" value="RNaseH-like_sf"/>
</dbReference>
<evidence type="ECO:0000256" key="5">
    <source>
        <dbReference type="HAMAP-Rule" id="MF_00651"/>
    </source>
</evidence>
<dbReference type="PANTHER" id="PTHR33317:SF4">
    <property type="entry name" value="POLYNUCLEOTIDYL TRANSFERASE, RIBONUCLEASE H-LIKE SUPERFAMILY PROTEIN"/>
    <property type="match status" value="1"/>
</dbReference>
<dbReference type="PANTHER" id="PTHR33317">
    <property type="entry name" value="POLYNUCLEOTIDYL TRANSFERASE, RIBONUCLEASE H-LIKE SUPERFAMILY PROTEIN"/>
    <property type="match status" value="1"/>
</dbReference>
<dbReference type="NCBIfam" id="TIGR00250">
    <property type="entry name" value="RNAse_H_YqgF"/>
    <property type="match status" value="1"/>
</dbReference>
<feature type="domain" description="YqgF/RNase H-like" evidence="6">
    <location>
        <begin position="20"/>
        <end position="131"/>
    </location>
</feature>
<dbReference type="CDD" id="cd16964">
    <property type="entry name" value="YqgF"/>
    <property type="match status" value="1"/>
</dbReference>
<comment type="similarity">
    <text evidence="5">Belongs to the YqgF HJR family.</text>
</comment>
<evidence type="ECO:0000256" key="2">
    <source>
        <dbReference type="ARBA" id="ARBA00022517"/>
    </source>
</evidence>
<evidence type="ECO:0000256" key="1">
    <source>
        <dbReference type="ARBA" id="ARBA00022490"/>
    </source>
</evidence>
<keyword evidence="8" id="KW-1185">Reference proteome</keyword>
<reference evidence="8" key="1">
    <citation type="journal article" date="2019" name="Int. J. Syst. Evol. Microbiol.">
        <title>The Global Catalogue of Microorganisms (GCM) 10K type strain sequencing project: providing services to taxonomists for standard genome sequencing and annotation.</title>
        <authorList>
            <consortium name="The Broad Institute Genomics Platform"/>
            <consortium name="The Broad Institute Genome Sequencing Center for Infectious Disease"/>
            <person name="Wu L."/>
            <person name="Ma J."/>
        </authorList>
    </citation>
    <scope>NUCLEOTIDE SEQUENCE [LARGE SCALE GENOMIC DNA]</scope>
    <source>
        <strain evidence="8">IBRC-M 10908</strain>
    </source>
</reference>
<dbReference type="SUPFAM" id="SSF53098">
    <property type="entry name" value="Ribonuclease H-like"/>
    <property type="match status" value="1"/>
</dbReference>
<keyword evidence="2 5" id="KW-0690">Ribosome biogenesis</keyword>
<gene>
    <name evidence="7" type="primary">ruvX</name>
    <name evidence="7" type="ORF">ACFPET_13600</name>
</gene>
<name>A0ABV8TZW5_9ACTN</name>
<dbReference type="EC" id="3.1.-.-" evidence="5"/>
<dbReference type="EMBL" id="JBHSDK010000017">
    <property type="protein sequence ID" value="MFC4336237.1"/>
    <property type="molecule type" value="Genomic_DNA"/>
</dbReference>
<dbReference type="InterPro" id="IPR006641">
    <property type="entry name" value="YqgF/RNaseH-like_dom"/>
</dbReference>
<protein>
    <recommendedName>
        <fullName evidence="5">Putative pre-16S rRNA nuclease</fullName>
        <ecNumber evidence="5">3.1.-.-</ecNumber>
    </recommendedName>
</protein>
<keyword evidence="1 5" id="KW-0963">Cytoplasm</keyword>
<evidence type="ECO:0000313" key="8">
    <source>
        <dbReference type="Proteomes" id="UP001595823"/>
    </source>
</evidence>
<organism evidence="7 8">
    <name type="scientific">Salininema proteolyticum</name>
    <dbReference type="NCBI Taxonomy" id="1607685"/>
    <lineage>
        <taxon>Bacteria</taxon>
        <taxon>Bacillati</taxon>
        <taxon>Actinomycetota</taxon>
        <taxon>Actinomycetes</taxon>
        <taxon>Glycomycetales</taxon>
        <taxon>Glycomycetaceae</taxon>
        <taxon>Salininema</taxon>
    </lineage>
</organism>
<dbReference type="InterPro" id="IPR005227">
    <property type="entry name" value="YqgF"/>
</dbReference>
<accession>A0ABV8TZW5</accession>
<evidence type="ECO:0000256" key="4">
    <source>
        <dbReference type="ARBA" id="ARBA00022801"/>
    </source>
</evidence>
<dbReference type="SMART" id="SM00732">
    <property type="entry name" value="YqgFc"/>
    <property type="match status" value="1"/>
</dbReference>
<keyword evidence="4 5" id="KW-0378">Hydrolase</keyword>